<evidence type="ECO:0000313" key="2">
    <source>
        <dbReference type="EnsemblMetazoa" id="GAUT043574-PA"/>
    </source>
</evidence>
<evidence type="ECO:0000256" key="1">
    <source>
        <dbReference type="SAM" id="Phobius"/>
    </source>
</evidence>
<dbReference type="Proteomes" id="UP000078200">
    <property type="component" value="Unassembled WGS sequence"/>
</dbReference>
<keyword evidence="1" id="KW-0472">Membrane</keyword>
<evidence type="ECO:0000313" key="3">
    <source>
        <dbReference type="Proteomes" id="UP000078200"/>
    </source>
</evidence>
<dbReference type="AlphaFoldDB" id="A0A1A9VPM9"/>
<sequence length="155" mass="18151">MGKDFSELRLAKTRCERLGSSCRLRFKIVALTIQFLTNSRANYEISDGVRAESLALIKRCLRFQWRSNDFRITFVGFVALILLCLLIETSFARTLFYFGWHNGFKHFYIFSQNLHPRITRIRNNRGGHVNQQWNDEVSLRVPASLEMNLSCWAPT</sequence>
<keyword evidence="1" id="KW-0812">Transmembrane</keyword>
<protein>
    <submittedName>
        <fullName evidence="2">Uncharacterized protein</fullName>
    </submittedName>
</protein>
<feature type="transmembrane region" description="Helical" evidence="1">
    <location>
        <begin position="72"/>
        <end position="98"/>
    </location>
</feature>
<accession>A0A1A9VPM9</accession>
<dbReference type="EnsemblMetazoa" id="GAUT043574-RA">
    <property type="protein sequence ID" value="GAUT043574-PA"/>
    <property type="gene ID" value="GAUT043574"/>
</dbReference>
<keyword evidence="1" id="KW-1133">Transmembrane helix</keyword>
<reference evidence="2" key="1">
    <citation type="submission" date="2020-05" db="UniProtKB">
        <authorList>
            <consortium name="EnsemblMetazoa"/>
        </authorList>
    </citation>
    <scope>IDENTIFICATION</scope>
    <source>
        <strain evidence="2">TTRI</strain>
    </source>
</reference>
<organism evidence="2 3">
    <name type="scientific">Glossina austeni</name>
    <name type="common">Savannah tsetse fly</name>
    <dbReference type="NCBI Taxonomy" id="7395"/>
    <lineage>
        <taxon>Eukaryota</taxon>
        <taxon>Metazoa</taxon>
        <taxon>Ecdysozoa</taxon>
        <taxon>Arthropoda</taxon>
        <taxon>Hexapoda</taxon>
        <taxon>Insecta</taxon>
        <taxon>Pterygota</taxon>
        <taxon>Neoptera</taxon>
        <taxon>Endopterygota</taxon>
        <taxon>Diptera</taxon>
        <taxon>Brachycera</taxon>
        <taxon>Muscomorpha</taxon>
        <taxon>Hippoboscoidea</taxon>
        <taxon>Glossinidae</taxon>
        <taxon>Glossina</taxon>
    </lineage>
</organism>
<keyword evidence="3" id="KW-1185">Reference proteome</keyword>
<dbReference type="VEuPathDB" id="VectorBase:GAUT043574"/>
<proteinExistence type="predicted"/>
<name>A0A1A9VPM9_GLOAU</name>